<dbReference type="EMBL" id="JBHSWE010000001">
    <property type="protein sequence ID" value="MFC6671150.1"/>
    <property type="molecule type" value="Genomic_DNA"/>
</dbReference>
<dbReference type="Pfam" id="PF16868">
    <property type="entry name" value="NMT1_3"/>
    <property type="match status" value="1"/>
</dbReference>
<dbReference type="SUPFAM" id="SSF53850">
    <property type="entry name" value="Periplasmic binding protein-like II"/>
    <property type="match status" value="1"/>
</dbReference>
<dbReference type="NCBIfam" id="TIGR02122">
    <property type="entry name" value="TRAP_TAXI"/>
    <property type="match status" value="1"/>
</dbReference>
<keyword evidence="1" id="KW-0732">Signal</keyword>
<organism evidence="2 3">
    <name type="scientific">Marinobacterium aestuariivivens</name>
    <dbReference type="NCBI Taxonomy" id="1698799"/>
    <lineage>
        <taxon>Bacteria</taxon>
        <taxon>Pseudomonadati</taxon>
        <taxon>Pseudomonadota</taxon>
        <taxon>Gammaproteobacteria</taxon>
        <taxon>Oceanospirillales</taxon>
        <taxon>Oceanospirillaceae</taxon>
        <taxon>Marinobacterium</taxon>
    </lineage>
</organism>
<evidence type="ECO:0000256" key="1">
    <source>
        <dbReference type="SAM" id="SignalP"/>
    </source>
</evidence>
<evidence type="ECO:0000313" key="2">
    <source>
        <dbReference type="EMBL" id="MFC6671150.1"/>
    </source>
</evidence>
<evidence type="ECO:0000313" key="3">
    <source>
        <dbReference type="Proteomes" id="UP001596422"/>
    </source>
</evidence>
<dbReference type="Gene3D" id="3.40.190.10">
    <property type="entry name" value="Periplasmic binding protein-like II"/>
    <property type="match status" value="2"/>
</dbReference>
<protein>
    <submittedName>
        <fullName evidence="2">TAXI family TRAP transporter solute-binding subunit</fullName>
    </submittedName>
</protein>
<sequence length="329" mass="35457">MIKKALTRWSAGLILGGLLSVSAHADTLKIGAMPVGSGWYVAAAALEKVIEASVKDTDVEIIARGGGVANPMVVQQGKADIALSNVATSLWATRGQLLYEGQEATDIRSLVGGLNPVYIGAIVRNEYLKENGFSSLKEILESDKAVNIMMKPPGSNIPPAVDIVLKAHGISRADIEARGGRIIQIDSSQMAPLMRDGRADLYFDTVLRGHPTIQEIALTADVSFIDLSQESMDALAEYGLQKGEIPQWFDIQDKPTLGGDFGTHLIAHKNLPDDVAYAITKSVVEHMETLAAEFPAWKAFKLERAASPETNGIPLHPGAERYYKEKGLL</sequence>
<dbReference type="PANTHER" id="PTHR42941">
    <property type="entry name" value="SLL1037 PROTEIN"/>
    <property type="match status" value="1"/>
</dbReference>
<dbReference type="PANTHER" id="PTHR42941:SF1">
    <property type="entry name" value="SLL1037 PROTEIN"/>
    <property type="match status" value="1"/>
</dbReference>
<dbReference type="InterPro" id="IPR011852">
    <property type="entry name" value="TRAP_TAXI"/>
</dbReference>
<feature type="chain" id="PRO_5047540624" evidence="1">
    <location>
        <begin position="26"/>
        <end position="329"/>
    </location>
</feature>
<gene>
    <name evidence="2" type="ORF">ACFQDL_14535</name>
</gene>
<name>A0ABW2A0Y1_9GAMM</name>
<feature type="signal peptide" evidence="1">
    <location>
        <begin position="1"/>
        <end position="25"/>
    </location>
</feature>
<comment type="caution">
    <text evidence="2">The sequence shown here is derived from an EMBL/GenBank/DDBJ whole genome shotgun (WGS) entry which is preliminary data.</text>
</comment>
<proteinExistence type="predicted"/>
<accession>A0ABW2A0Y1</accession>
<reference evidence="3" key="1">
    <citation type="journal article" date="2019" name="Int. J. Syst. Evol. Microbiol.">
        <title>The Global Catalogue of Microorganisms (GCM) 10K type strain sequencing project: providing services to taxonomists for standard genome sequencing and annotation.</title>
        <authorList>
            <consortium name="The Broad Institute Genomics Platform"/>
            <consortium name="The Broad Institute Genome Sequencing Center for Infectious Disease"/>
            <person name="Wu L."/>
            <person name="Ma J."/>
        </authorList>
    </citation>
    <scope>NUCLEOTIDE SEQUENCE [LARGE SCALE GENOMIC DNA]</scope>
    <source>
        <strain evidence="3">NBRC 111756</strain>
    </source>
</reference>
<keyword evidence="3" id="KW-1185">Reference proteome</keyword>
<dbReference type="Proteomes" id="UP001596422">
    <property type="component" value="Unassembled WGS sequence"/>
</dbReference>